<proteinExistence type="predicted"/>
<keyword evidence="2" id="KW-1185">Reference proteome</keyword>
<organism evidence="1 2">
    <name type="scientific">Microbacterium invictum</name>
    <dbReference type="NCBI Taxonomy" id="515415"/>
    <lineage>
        <taxon>Bacteria</taxon>
        <taxon>Bacillati</taxon>
        <taxon>Actinomycetota</taxon>
        <taxon>Actinomycetes</taxon>
        <taxon>Micrococcales</taxon>
        <taxon>Microbacteriaceae</taxon>
        <taxon>Microbacterium</taxon>
    </lineage>
</organism>
<protein>
    <recommendedName>
        <fullName evidence="3">Minor tail protein</fullName>
    </recommendedName>
</protein>
<sequence>MAFERNPRASATIGGDQLPVSDGEAELNINAAPYGLARVSVPLTDVELVEGIDPYEGQRLQISASSQGTWSMQPGGYTPWVTQRTNLFRTPRGTTNSSVHWGTANGTLSTRTDMTGAPHNTALRWTRSATGAARLSFRVGTIMPSAGEQIRVQMVLRASVALTGLTLFARATDNLSTGQTTLGTFDVAAGVNTIDISGTTFTAATTSSSGVSITLPSGQGAVGATMDVTAIIIELAPGGAYFSGATTDATLTRYEWTGTADASTSILQTREALSPVPVWNPSDTRTFDLAITSREVSHDGREITVEAATDESILQNYAQTTQDIGAFAHQSSLRAVCNFVLNKVISGAALQPGTLDANVTTYTDATNLFKDPRFTRTPGGGYSQERIQTMVDNDFPNPVDGVEHYGVHLHTPTSADSFIGLNGATGTMAEGLQAGKTYTVSAEGSVRMAITGEAPAEPDAVKPGLHGRARAIVIHARVGTGAYQVWHSAQVPNVVQSGPNNGTQGTRVSVTFTVPVGATEAFIRFYHGGTGGTITWGKFQLVEHDPRPGVDNTAYFWGSKPDTSEYLYEWTGTADVSTSRRVALIDRAPELLTWDPAETAWDFLVPIVGSAGFRLFCDEQRRWWLIDPAEFALPGRFVAQPSNTINGTDTIATNSGLYATGVIVRYTWRDFNGDEQTKDDTAGTGPYVDLLELKRPYPGPGLAAARLRTLQTRGRTQAVTTGMDYTITPGQEVAINLPGTYAQIGQLSSVRWQLTDGIQQIESANLQETPPGAIDLLSGTIDALPGTIDSLT</sequence>
<evidence type="ECO:0000313" key="1">
    <source>
        <dbReference type="EMBL" id="WQB71959.1"/>
    </source>
</evidence>
<dbReference type="EMBL" id="CP139779">
    <property type="protein sequence ID" value="WQB71959.1"/>
    <property type="molecule type" value="Genomic_DNA"/>
</dbReference>
<name>A0ABZ0VFR1_9MICO</name>
<dbReference type="Proteomes" id="UP001324533">
    <property type="component" value="Chromosome"/>
</dbReference>
<gene>
    <name evidence="1" type="ORF">T9R20_08450</name>
</gene>
<dbReference type="RefSeq" id="WP_322412070.1">
    <property type="nucleotide sequence ID" value="NZ_CP139779.1"/>
</dbReference>
<evidence type="ECO:0000313" key="2">
    <source>
        <dbReference type="Proteomes" id="UP001324533"/>
    </source>
</evidence>
<accession>A0ABZ0VFR1</accession>
<evidence type="ECO:0008006" key="3">
    <source>
        <dbReference type="Google" id="ProtNLM"/>
    </source>
</evidence>
<reference evidence="1 2" key="1">
    <citation type="submission" date="2023-06" db="EMBL/GenBank/DDBJ databases">
        <title>Rock-solubilizing bacteria, Microbacterium invictum, promotes re-establishment of vegetation in rocky wasteland by accelerating rock bio-weathering and reshaping soil bacterial community.</title>
        <authorList>
            <person name="Liu C."/>
        </authorList>
    </citation>
    <scope>NUCLEOTIDE SEQUENCE [LARGE SCALE GENOMIC DNA]</scope>
    <source>
        <strain evidence="1 2">X-18</strain>
    </source>
</reference>